<dbReference type="Pfam" id="PF00022">
    <property type="entry name" value="Actin"/>
    <property type="match status" value="1"/>
</dbReference>
<dbReference type="Proteomes" id="UP000774326">
    <property type="component" value="Unassembled WGS sequence"/>
</dbReference>
<dbReference type="PROSITE" id="PS01132">
    <property type="entry name" value="ACTINS_ACT_LIKE"/>
    <property type="match status" value="1"/>
</dbReference>
<sequence length="583" mass="65254">MAQSNSVLQVYGGDPGSHTTKAGYAGEDTPRLIVPSYVRVDELSEESMSKPEEDPKTNDEETKDTRFRPITKRSNYFYGETAINYPKENAEIKPIVKDGVIEDWDSAMEQWEYMFDQLQVDYAEQPLLMTEPVWNPIENRKKSLEVALETFQFPGFYLSAQPSCSAFALGRPCALVVDIGYDTASVTPVIDGMVLAKSTLKTHYAGRYLSKQVLNQVIKRTEPIPLYKVKSKVFANLDNGDALNWQPKPFANITKSYDDYQVEKIIHDIKETALSAPATDTPLDKLKELTTEEMETNFHTKLIELPNGAVFKSPTIINMEITSSLFNPGLYQDDEFQAESGEPEIQSRVEYVPLKRTMKKADDPSAVEEETETSKAPAAKKQKTKDSKEVPKVRGIGALASHSLSLVDVDLRTQLANNVIVTGSTSLIPGVTDYLNHELSLNHPGLKFRLHASGNTVERKYQTWIGGSILASLGTFHQLWVNLSTRLVSDVVQSGTLRTDNLTKDRSILDPEESSGVILGELDQQVLDQIRDSGNVFIGTDQLPWNGLFISWSFDRFFRDGELHGFGFGVPEGFLWNSWESRG</sequence>
<dbReference type="InterPro" id="IPR043129">
    <property type="entry name" value="ATPase_NBD"/>
</dbReference>
<dbReference type="Gene3D" id="3.90.640.10">
    <property type="entry name" value="Actin, Chain A, domain 4"/>
    <property type="match status" value="1"/>
</dbReference>
<evidence type="ECO:0000256" key="2">
    <source>
        <dbReference type="SAM" id="MobiDB-lite"/>
    </source>
</evidence>
<dbReference type="InterPro" id="IPR004000">
    <property type="entry name" value="Actin"/>
</dbReference>
<evidence type="ECO:0008006" key="5">
    <source>
        <dbReference type="Google" id="ProtNLM"/>
    </source>
</evidence>
<dbReference type="Gene3D" id="3.30.420.40">
    <property type="match status" value="2"/>
</dbReference>
<evidence type="ECO:0000256" key="1">
    <source>
        <dbReference type="RuleBase" id="RU000487"/>
    </source>
</evidence>
<name>A0A9P8Q0K6_WICPI</name>
<keyword evidence="4" id="KW-1185">Reference proteome</keyword>
<dbReference type="EMBL" id="JAEUBG010004634">
    <property type="protein sequence ID" value="KAH3681010.1"/>
    <property type="molecule type" value="Genomic_DNA"/>
</dbReference>
<dbReference type="SUPFAM" id="SSF53067">
    <property type="entry name" value="Actin-like ATPase domain"/>
    <property type="match status" value="2"/>
</dbReference>
<feature type="region of interest" description="Disordered" evidence="2">
    <location>
        <begin position="1"/>
        <end position="28"/>
    </location>
</feature>
<dbReference type="PANTHER" id="PTHR11937">
    <property type="entry name" value="ACTIN"/>
    <property type="match status" value="1"/>
</dbReference>
<dbReference type="AlphaFoldDB" id="A0A9P8Q0K6"/>
<dbReference type="OrthoDB" id="5132116at2759"/>
<proteinExistence type="inferred from homology"/>
<reference evidence="3" key="2">
    <citation type="submission" date="2021-01" db="EMBL/GenBank/DDBJ databases">
        <authorList>
            <person name="Schikora-Tamarit M.A."/>
        </authorList>
    </citation>
    <scope>NUCLEOTIDE SEQUENCE</scope>
    <source>
        <strain evidence="3">CBS2887</strain>
    </source>
</reference>
<gene>
    <name evidence="3" type="ORF">WICPIJ_008018</name>
</gene>
<feature type="region of interest" description="Disordered" evidence="2">
    <location>
        <begin position="42"/>
        <end position="64"/>
    </location>
</feature>
<protein>
    <recommendedName>
        <fullName evidence="5">Actin-related protein 4</fullName>
    </recommendedName>
</protein>
<reference evidence="3" key="1">
    <citation type="journal article" date="2021" name="Open Biol.">
        <title>Shared evolutionary footprints suggest mitochondrial oxidative damage underlies multiple complex I losses in fungi.</title>
        <authorList>
            <person name="Schikora-Tamarit M.A."/>
            <person name="Marcet-Houben M."/>
            <person name="Nosek J."/>
            <person name="Gabaldon T."/>
        </authorList>
    </citation>
    <scope>NUCLEOTIDE SEQUENCE</scope>
    <source>
        <strain evidence="3">CBS2887</strain>
    </source>
</reference>
<dbReference type="InterPro" id="IPR020902">
    <property type="entry name" value="Actin/actin-like_CS"/>
</dbReference>
<feature type="region of interest" description="Disordered" evidence="2">
    <location>
        <begin position="358"/>
        <end position="388"/>
    </location>
</feature>
<comment type="caution">
    <text evidence="3">The sequence shown here is derived from an EMBL/GenBank/DDBJ whole genome shotgun (WGS) entry which is preliminary data.</text>
</comment>
<dbReference type="SMART" id="SM00268">
    <property type="entry name" value="ACTIN"/>
    <property type="match status" value="1"/>
</dbReference>
<organism evidence="3 4">
    <name type="scientific">Wickerhamomyces pijperi</name>
    <name type="common">Yeast</name>
    <name type="synonym">Pichia pijperi</name>
    <dbReference type="NCBI Taxonomy" id="599730"/>
    <lineage>
        <taxon>Eukaryota</taxon>
        <taxon>Fungi</taxon>
        <taxon>Dikarya</taxon>
        <taxon>Ascomycota</taxon>
        <taxon>Saccharomycotina</taxon>
        <taxon>Saccharomycetes</taxon>
        <taxon>Phaffomycetales</taxon>
        <taxon>Wickerhamomycetaceae</taxon>
        <taxon>Wickerhamomyces</taxon>
    </lineage>
</organism>
<accession>A0A9P8Q0K6</accession>
<evidence type="ECO:0000313" key="3">
    <source>
        <dbReference type="EMBL" id="KAH3681010.1"/>
    </source>
</evidence>
<comment type="similarity">
    <text evidence="1">Belongs to the actin family.</text>
</comment>
<evidence type="ECO:0000313" key="4">
    <source>
        <dbReference type="Proteomes" id="UP000774326"/>
    </source>
</evidence>